<dbReference type="SUPFAM" id="SSF53098">
    <property type="entry name" value="Ribonuclease H-like"/>
    <property type="match status" value="1"/>
</dbReference>
<comment type="caution">
    <text evidence="3">The sequence shown here is derived from an EMBL/GenBank/DDBJ whole genome shotgun (WGS) entry which is preliminary data.</text>
</comment>
<evidence type="ECO:0000313" key="3">
    <source>
        <dbReference type="EMBL" id="CAK0814648.1"/>
    </source>
</evidence>
<feature type="non-terminal residue" evidence="3">
    <location>
        <position position="553"/>
    </location>
</feature>
<evidence type="ECO:0000259" key="2">
    <source>
        <dbReference type="PROSITE" id="PS50879"/>
    </source>
</evidence>
<dbReference type="Gene3D" id="3.30.420.10">
    <property type="entry name" value="Ribonuclease H-like superfamily/Ribonuclease H"/>
    <property type="match status" value="1"/>
</dbReference>
<feature type="non-terminal residue" evidence="3">
    <location>
        <position position="1"/>
    </location>
</feature>
<sequence>LLVHVGAPWPTGGSQPITIFGDASGGKHGTDERRRRVGVGLAVIEVCGPRWRLAAGAIATLPGRRQTVPRGEIFAFALALEQLDADIHYVTDNMPLLKGWNAQRWLNLGKGANSDLWARIGRSLQAHPNRQVGVTWTPSHQEDEGEPMVSHFLAAGNCCADRLANLGARAAAASADRSTPHADRWDVIASQVRRRARQALLDAAGGDPWLSERPAAEQVARPSALQRAIDDSPHQLVTVGQGKWKCLLCRQLFPAATLHEAAASACAATEADWASFDHVRKVSAGMQIAMGAGVVHASHRLYEWPANSLYFCGVCGAHGTTMGMGLRGECKGETTRKTDEALRRIAKGVYPSHQGPPKPVIEAKAISATIAHVVGGGLAPADPAIPEDLPEAGTMEHQLEAVIGILHGQALQAAQRPSRKQAREPDGPQPTARRRRRASSDPGAGQGENATAAATAQELPAAAPAPLVGQRRRRSQTEVAVQATGGPLGPRLWLPDHTSPLSVRPVAQQAQSGNPKWSTPRRLAGPPPGPPAGSRRRLSSGSTRLDARRRANA</sequence>
<feature type="region of interest" description="Disordered" evidence="1">
    <location>
        <begin position="410"/>
        <end position="553"/>
    </location>
</feature>
<name>A0ABN9R9K9_9DINO</name>
<dbReference type="EMBL" id="CAUYUJ010005698">
    <property type="protein sequence ID" value="CAK0814648.1"/>
    <property type="molecule type" value="Genomic_DNA"/>
</dbReference>
<dbReference type="Proteomes" id="UP001189429">
    <property type="component" value="Unassembled WGS sequence"/>
</dbReference>
<accession>A0ABN9R9K9</accession>
<organism evidence="3 4">
    <name type="scientific">Prorocentrum cordatum</name>
    <dbReference type="NCBI Taxonomy" id="2364126"/>
    <lineage>
        <taxon>Eukaryota</taxon>
        <taxon>Sar</taxon>
        <taxon>Alveolata</taxon>
        <taxon>Dinophyceae</taxon>
        <taxon>Prorocentrales</taxon>
        <taxon>Prorocentraceae</taxon>
        <taxon>Prorocentrum</taxon>
    </lineage>
</organism>
<feature type="domain" description="RNase H type-1" evidence="2">
    <location>
        <begin position="13"/>
        <end position="169"/>
    </location>
</feature>
<keyword evidence="4" id="KW-1185">Reference proteome</keyword>
<gene>
    <name evidence="3" type="ORF">PCOR1329_LOCUS18192</name>
</gene>
<evidence type="ECO:0000313" key="4">
    <source>
        <dbReference type="Proteomes" id="UP001189429"/>
    </source>
</evidence>
<feature type="compositionally biased region" description="Polar residues" evidence="1">
    <location>
        <begin position="508"/>
        <end position="517"/>
    </location>
</feature>
<evidence type="ECO:0000256" key="1">
    <source>
        <dbReference type="SAM" id="MobiDB-lite"/>
    </source>
</evidence>
<feature type="compositionally biased region" description="Low complexity" evidence="1">
    <location>
        <begin position="447"/>
        <end position="467"/>
    </location>
</feature>
<dbReference type="InterPro" id="IPR012337">
    <property type="entry name" value="RNaseH-like_sf"/>
</dbReference>
<dbReference type="InterPro" id="IPR036397">
    <property type="entry name" value="RNaseH_sf"/>
</dbReference>
<reference evidence="3" key="1">
    <citation type="submission" date="2023-10" db="EMBL/GenBank/DDBJ databases">
        <authorList>
            <person name="Chen Y."/>
            <person name="Shah S."/>
            <person name="Dougan E. K."/>
            <person name="Thang M."/>
            <person name="Chan C."/>
        </authorList>
    </citation>
    <scope>NUCLEOTIDE SEQUENCE [LARGE SCALE GENOMIC DNA]</scope>
</reference>
<dbReference type="PROSITE" id="PS50879">
    <property type="entry name" value="RNASE_H_1"/>
    <property type="match status" value="1"/>
</dbReference>
<dbReference type="InterPro" id="IPR002156">
    <property type="entry name" value="RNaseH_domain"/>
</dbReference>
<proteinExistence type="predicted"/>
<protein>
    <recommendedName>
        <fullName evidence="2">RNase H type-1 domain-containing protein</fullName>
    </recommendedName>
</protein>